<accession>A0ABU9BG10</accession>
<keyword evidence="1" id="KW-0472">Membrane</keyword>
<dbReference type="EMBL" id="JBBUTF010000014">
    <property type="protein sequence ID" value="MEK8027508.1"/>
    <property type="molecule type" value="Genomic_DNA"/>
</dbReference>
<comment type="caution">
    <text evidence="2">The sequence shown here is derived from an EMBL/GenBank/DDBJ whole genome shotgun (WGS) entry which is preliminary data.</text>
</comment>
<keyword evidence="1" id="KW-0812">Transmembrane</keyword>
<organism evidence="2 3">
    <name type="scientific">Pseudaquabacterium rugosum</name>
    <dbReference type="NCBI Taxonomy" id="2984194"/>
    <lineage>
        <taxon>Bacteria</taxon>
        <taxon>Pseudomonadati</taxon>
        <taxon>Pseudomonadota</taxon>
        <taxon>Betaproteobacteria</taxon>
        <taxon>Burkholderiales</taxon>
        <taxon>Sphaerotilaceae</taxon>
        <taxon>Pseudaquabacterium</taxon>
    </lineage>
</organism>
<sequence>MAPSKEWLDLASLIGGFGSGVAGVGVVAAFWQLRLLKMQSVTSFEDGLVDEYRDIAKDLPLDALLGADMTAQQVADALPAFYRYFDLCNQQVFLHKQGRIRAETWVLWKDGIVSNLRRPAFALAWAEIAAKAAGDFDELRALCPPKAAAQQGAA</sequence>
<evidence type="ECO:0000313" key="3">
    <source>
        <dbReference type="Proteomes" id="UP001368500"/>
    </source>
</evidence>
<protein>
    <submittedName>
        <fullName evidence="2">Uncharacterized protein</fullName>
    </submittedName>
</protein>
<reference evidence="2 3" key="1">
    <citation type="submission" date="2024-04" db="EMBL/GenBank/DDBJ databases">
        <title>Novel species of the genus Ideonella isolated from streams.</title>
        <authorList>
            <person name="Lu H."/>
        </authorList>
    </citation>
    <scope>NUCLEOTIDE SEQUENCE [LARGE SCALE GENOMIC DNA]</scope>
    <source>
        <strain evidence="2 3">BYS139W</strain>
    </source>
</reference>
<proteinExistence type="predicted"/>
<dbReference type="Proteomes" id="UP001368500">
    <property type="component" value="Unassembled WGS sequence"/>
</dbReference>
<gene>
    <name evidence="2" type="ORF">AACH11_16210</name>
</gene>
<evidence type="ECO:0000313" key="2">
    <source>
        <dbReference type="EMBL" id="MEK8027508.1"/>
    </source>
</evidence>
<dbReference type="RefSeq" id="WP_341375281.1">
    <property type="nucleotide sequence ID" value="NZ_JBBUTF010000014.1"/>
</dbReference>
<feature type="transmembrane region" description="Helical" evidence="1">
    <location>
        <begin position="12"/>
        <end position="31"/>
    </location>
</feature>
<name>A0ABU9BG10_9BURK</name>
<keyword evidence="3" id="KW-1185">Reference proteome</keyword>
<keyword evidence="1" id="KW-1133">Transmembrane helix</keyword>
<evidence type="ECO:0000256" key="1">
    <source>
        <dbReference type="SAM" id="Phobius"/>
    </source>
</evidence>